<dbReference type="AlphaFoldDB" id="A0A843V8U9"/>
<evidence type="ECO:0000313" key="2">
    <source>
        <dbReference type="EMBL" id="MQL92791.1"/>
    </source>
</evidence>
<reference evidence="2" key="1">
    <citation type="submission" date="2017-07" db="EMBL/GenBank/DDBJ databases">
        <title>Taro Niue Genome Assembly and Annotation.</title>
        <authorList>
            <person name="Atibalentja N."/>
            <person name="Keating K."/>
            <person name="Fields C.J."/>
        </authorList>
    </citation>
    <scope>NUCLEOTIDE SEQUENCE</scope>
    <source>
        <strain evidence="2">Niue_2</strain>
        <tissue evidence="2">Leaf</tissue>
    </source>
</reference>
<evidence type="ECO:0000313" key="3">
    <source>
        <dbReference type="Proteomes" id="UP000652761"/>
    </source>
</evidence>
<evidence type="ECO:0000256" key="1">
    <source>
        <dbReference type="SAM" id="MobiDB-lite"/>
    </source>
</evidence>
<sequence>MVVPKKGTSTLLARSHSVAVRDDIFCKGSVDTTILGVDTMVQNKGRNVKKSPSQVDTSPEQVDTRSSQVDTRDLSQGVVLLVWDSVLTHLMGRSTHSGIFVSFRCVFCLCLSCALEALVSVWRVFFSAYSGRSGLVHVTLMELSTPDYVLRASNDPRVSFLLSVAGVPHVCSLCVKATCQLSNSPEAPTCVRCGLEVVWLSKDLSELLRRWQDAGHVLVRNVTPILSRRQFRGLKACIPSFLLLSSPFSFHLHLSVVGELPPSFSSFGIGGGVGVIVAERCRGVEQGGGGHSDVKGPNGSGSLFLCRDLLLSLTILRRRSFVSSYPPRARWHVPKLVRRCVFPNIGTELVFFGRCAIGFVAVSLGGSVPQGLYLQRVNTMGRYVAFII</sequence>
<keyword evidence="3" id="KW-1185">Reference proteome</keyword>
<proteinExistence type="predicted"/>
<dbReference type="EMBL" id="NMUH01001487">
    <property type="protein sequence ID" value="MQL92791.1"/>
    <property type="molecule type" value="Genomic_DNA"/>
</dbReference>
<organism evidence="2 3">
    <name type="scientific">Colocasia esculenta</name>
    <name type="common">Wild taro</name>
    <name type="synonym">Arum esculentum</name>
    <dbReference type="NCBI Taxonomy" id="4460"/>
    <lineage>
        <taxon>Eukaryota</taxon>
        <taxon>Viridiplantae</taxon>
        <taxon>Streptophyta</taxon>
        <taxon>Embryophyta</taxon>
        <taxon>Tracheophyta</taxon>
        <taxon>Spermatophyta</taxon>
        <taxon>Magnoliopsida</taxon>
        <taxon>Liliopsida</taxon>
        <taxon>Araceae</taxon>
        <taxon>Aroideae</taxon>
        <taxon>Colocasieae</taxon>
        <taxon>Colocasia</taxon>
    </lineage>
</organism>
<dbReference type="Proteomes" id="UP000652761">
    <property type="component" value="Unassembled WGS sequence"/>
</dbReference>
<name>A0A843V8U9_COLES</name>
<accession>A0A843V8U9</accession>
<feature type="region of interest" description="Disordered" evidence="1">
    <location>
        <begin position="46"/>
        <end position="69"/>
    </location>
</feature>
<gene>
    <name evidence="2" type="ORF">Taro_025421</name>
</gene>
<comment type="caution">
    <text evidence="2">The sequence shown here is derived from an EMBL/GenBank/DDBJ whole genome shotgun (WGS) entry which is preliminary data.</text>
</comment>
<protein>
    <submittedName>
        <fullName evidence="2">Uncharacterized protein</fullName>
    </submittedName>
</protein>